<evidence type="ECO:0000256" key="7">
    <source>
        <dbReference type="SAM" id="MobiDB-lite"/>
    </source>
</evidence>
<evidence type="ECO:0000313" key="9">
    <source>
        <dbReference type="EMBL" id="KAB8295818.1"/>
    </source>
</evidence>
<evidence type="ECO:0000313" key="10">
    <source>
        <dbReference type="Proteomes" id="UP000326757"/>
    </source>
</evidence>
<dbReference type="InterPro" id="IPR001138">
    <property type="entry name" value="Zn2Cys6_DnaBD"/>
</dbReference>
<dbReference type="PANTHER" id="PTHR31313">
    <property type="entry name" value="TY1 ENHANCER ACTIVATOR"/>
    <property type="match status" value="1"/>
</dbReference>
<keyword evidence="2" id="KW-0862">Zinc</keyword>
<dbReference type="InterPro" id="IPR051615">
    <property type="entry name" value="Transcr_Regulatory_Elem"/>
</dbReference>
<protein>
    <recommendedName>
        <fullName evidence="8">Xylanolytic transcriptional activator regulatory domain-containing protein</fullName>
    </recommendedName>
</protein>
<evidence type="ECO:0000256" key="6">
    <source>
        <dbReference type="ARBA" id="ARBA00023242"/>
    </source>
</evidence>
<accession>A0A5N6K0X5</accession>
<keyword evidence="6" id="KW-0539">Nucleus</keyword>
<feature type="compositionally biased region" description="Basic and acidic residues" evidence="7">
    <location>
        <begin position="19"/>
        <end position="36"/>
    </location>
</feature>
<evidence type="ECO:0000256" key="3">
    <source>
        <dbReference type="ARBA" id="ARBA00023015"/>
    </source>
</evidence>
<evidence type="ECO:0000259" key="8">
    <source>
        <dbReference type="SMART" id="SM00906"/>
    </source>
</evidence>
<dbReference type="PANTHER" id="PTHR31313:SF4">
    <property type="entry name" value="CONIDIAL DEVELOPMENT PROTEIN FLUFFY"/>
    <property type="match status" value="1"/>
</dbReference>
<dbReference type="EMBL" id="VIGI01000009">
    <property type="protein sequence ID" value="KAB8295818.1"/>
    <property type="molecule type" value="Genomic_DNA"/>
</dbReference>
<dbReference type="OrthoDB" id="2123952at2759"/>
<proteinExistence type="predicted"/>
<dbReference type="GO" id="GO:0006351">
    <property type="term" value="P:DNA-templated transcription"/>
    <property type="evidence" value="ECO:0007669"/>
    <property type="project" value="InterPro"/>
</dbReference>
<keyword evidence="5" id="KW-0804">Transcription</keyword>
<reference evidence="9 10" key="1">
    <citation type="submission" date="2019-06" db="EMBL/GenBank/DDBJ databases">
        <title>Genome Sequence of the Brown Rot Fungal Pathogen Monilinia laxa.</title>
        <authorList>
            <person name="De Miccolis Angelini R.M."/>
            <person name="Landi L."/>
            <person name="Abate D."/>
            <person name="Pollastro S."/>
            <person name="Romanazzi G."/>
            <person name="Faretra F."/>
        </authorList>
    </citation>
    <scope>NUCLEOTIDE SEQUENCE [LARGE SCALE GENOMIC DNA]</scope>
    <source>
        <strain evidence="9 10">Mlax316</strain>
    </source>
</reference>
<evidence type="ECO:0000256" key="1">
    <source>
        <dbReference type="ARBA" id="ARBA00022723"/>
    </source>
</evidence>
<keyword evidence="1" id="KW-0479">Metal-binding</keyword>
<evidence type="ECO:0000256" key="4">
    <source>
        <dbReference type="ARBA" id="ARBA00023125"/>
    </source>
</evidence>
<feature type="region of interest" description="Disordered" evidence="7">
    <location>
        <begin position="1"/>
        <end position="43"/>
    </location>
</feature>
<organism evidence="9 10">
    <name type="scientific">Monilinia laxa</name>
    <name type="common">Brown rot fungus</name>
    <name type="synonym">Sclerotinia laxa</name>
    <dbReference type="NCBI Taxonomy" id="61186"/>
    <lineage>
        <taxon>Eukaryota</taxon>
        <taxon>Fungi</taxon>
        <taxon>Dikarya</taxon>
        <taxon>Ascomycota</taxon>
        <taxon>Pezizomycotina</taxon>
        <taxon>Leotiomycetes</taxon>
        <taxon>Helotiales</taxon>
        <taxon>Sclerotiniaceae</taxon>
        <taxon>Monilinia</taxon>
    </lineage>
</organism>
<evidence type="ECO:0000256" key="2">
    <source>
        <dbReference type="ARBA" id="ARBA00022833"/>
    </source>
</evidence>
<dbReference type="Pfam" id="PF04082">
    <property type="entry name" value="Fungal_trans"/>
    <property type="match status" value="1"/>
</dbReference>
<feature type="domain" description="Xylanolytic transcriptional activator regulatory" evidence="8">
    <location>
        <begin position="395"/>
        <end position="471"/>
    </location>
</feature>
<dbReference type="CDD" id="cd12148">
    <property type="entry name" value="fungal_TF_MHR"/>
    <property type="match status" value="1"/>
</dbReference>
<sequence length="757" mass="84260">MEDTSYYRSPPEEANSQKGHAEDTSNSKNHAEDTINPKRRRGLGVVTPNACTECRKKRAKCDGRAPCARLRQSKENMRSEIEQLKAYQQRSERVLAAIASQDLTAQVVDRLKHGEGLKSISENLQNSDALSAHGENVTTYLSYTDHRAIGNALRPAQGIITAPFTTLGPEGLQGPTSNFHDAGNQEMWNQWPDIHDEPSDIATNDDVMNWTADPITLPDSFGYLSTRATWNEESSSNHSTPNSRVLHARGQGQEAILGNGVSSPQADSPRYPPLSWTKVTSDSDFIDHLMALYFCWEYPTFASLSKEHFLHGYRNGKRENCSELLVNAMLALGCRFSTHANARTNPNDSSTAGSHFFAEATRLLKAEKDQHCLTTIQSLGLMAIREACAGRSSVSIYLSGQSLRLAIEMGLHLEAEGKTPSDPIEGSQAVRLATFWGAFSLDQAWSLTIGRIPQFSDHTKLTVKPSLVDSIEVSSWIPYTDDGAPLERNCTQPSNVRSVYATFCELSEIVHKSLYLLYAPGSNFTSNSLLQAYTRYLQWYESIPTTLRLGYNFTPAVLFSHMYYHYAILLLFRPFIKLSLLGSGVSPRDVCNQAADAISALTGSYAQLYTLKRTPSFMPHFILASSIIHLVTLGNTKKGTEKLIQGISDLEDMANCHGFSGRACDILRHLARRWNIDVSNNSEEELEPETLERQARPSSVSLNQFCTMVDGSDMMQGIGLAEEEENPLFWPFPMQGRPLMAWNGDSLKMLGFERLRE</sequence>
<gene>
    <name evidence="9" type="ORF">EYC80_008640</name>
</gene>
<dbReference type="AlphaFoldDB" id="A0A5N6K0X5"/>
<dbReference type="GO" id="GO:0000981">
    <property type="term" value="F:DNA-binding transcription factor activity, RNA polymerase II-specific"/>
    <property type="evidence" value="ECO:0007669"/>
    <property type="project" value="InterPro"/>
</dbReference>
<dbReference type="GO" id="GO:0008270">
    <property type="term" value="F:zinc ion binding"/>
    <property type="evidence" value="ECO:0007669"/>
    <property type="project" value="InterPro"/>
</dbReference>
<comment type="caution">
    <text evidence="9">The sequence shown here is derived from an EMBL/GenBank/DDBJ whole genome shotgun (WGS) entry which is preliminary data.</text>
</comment>
<dbReference type="InterPro" id="IPR007219">
    <property type="entry name" value="XnlR_reg_dom"/>
</dbReference>
<dbReference type="GO" id="GO:0003677">
    <property type="term" value="F:DNA binding"/>
    <property type="evidence" value="ECO:0007669"/>
    <property type="project" value="UniProtKB-KW"/>
</dbReference>
<keyword evidence="4" id="KW-0238">DNA-binding</keyword>
<evidence type="ECO:0000256" key="5">
    <source>
        <dbReference type="ARBA" id="ARBA00023163"/>
    </source>
</evidence>
<dbReference type="CDD" id="cd00067">
    <property type="entry name" value="GAL4"/>
    <property type="match status" value="1"/>
</dbReference>
<name>A0A5N6K0X5_MONLA</name>
<dbReference type="Proteomes" id="UP000326757">
    <property type="component" value="Unassembled WGS sequence"/>
</dbReference>
<dbReference type="SMART" id="SM00906">
    <property type="entry name" value="Fungal_trans"/>
    <property type="match status" value="1"/>
</dbReference>
<keyword evidence="3" id="KW-0805">Transcription regulation</keyword>
<keyword evidence="10" id="KW-1185">Reference proteome</keyword>